<sequence length="1117" mass="124566">MSESGRGTDHTVRIASLRAFEASLIRSVEAGLAELGTLDDPVRVHAALQLLVQNDRFRDAVDLVGGYPFHCKWIDLAVYAHVALRDVESAGTLLEFARESCESAWVADRCRIAVADAAYCEVLNDSAGGGTAVGEGLTDEDRVLLEFVIEALNPIVAPVRLSGRVDSAIQRAAVESATHAYGLLGQYSQITDLVQPMVRCRPVPLLLAQLALRRLCEPPKGLSGRLRVEHPNSFSAAFLAALLDREVYGRSRESLNSLIDLQLLARDNGKEAIEQLCQALFETASAMDAAALARARSVVDGLLGTSNRYRLYFDTVALLLQDRPDAALTELNAHRREDDAVWWQISAEAHELVDDPDKAMQCWERACQLMPHPDMINRFAGMSIQQHRFEDAVRALKTAVVHSPDDARLLEQLAFAHTRLRQFSEAGALFEQLIHLHPDVTKYRINLALCQVHSGDPNSALASLDTVVDPSQPDLQLIGLRTKILTSLNRAREAFTDLQRLQGCFASDVRFLLLYMDTAYRAGEDKAADSAFQQLLEMQQSGQLSEPLFDSMSLDDIKTMHAEQVRQRESLFSEVVRGKIPWLVADALLGVVADQAWHRRTQRLVWLPDDLPSRGESTIYATNGFSVQKDSHGRPTVARIGVPCPGEPVVADMSAIITLHRLGRLSLAANYFGKLILPASFGELPLRDAQQLTAHQPSREQELRSIHDLVQRRLITVIEDCDLAEGTPLVDEYGIDEEEHRFALADVAEFLRATQRLTSDELGEFSRVCQRAIQGDREIPRDSRVLFSVSTLRSLTQYEWLERVLPTVNWGVARTDYDDEVRELQDYEFQRTIFSSHQRMWEEINQLRAGGILEYRNSASCRRDCPDGSDGDDVEPPPFVDAFLLAHDLGCRLLADDRLCQAAVLNQRPEISDAAFGTDRLLIGLEDKGGLSTDDVCADLIQMMRWRYRFLLPESRHLKVAALRSRDSLPGPELREIAAYVQESMRDPGLFCGPEKADLPTPLAFKYFMAWKEVCVEFLGALWEESSIGSPQLEAVTRWCIESLLPAVPRGMLYSPVGRRLGDFTPKAFMLTAMIRFATVQPVQRASDALLLMASQLGMTEDEFYEAAAEAADGGYD</sequence>
<dbReference type="OrthoDB" id="267985at2"/>
<dbReference type="Gene3D" id="1.25.40.10">
    <property type="entry name" value="Tetratricopeptide repeat domain"/>
    <property type="match status" value="1"/>
</dbReference>
<gene>
    <name evidence="2" type="ORF">Mal4_40580</name>
</gene>
<dbReference type="InterPro" id="IPR011990">
    <property type="entry name" value="TPR-like_helical_dom_sf"/>
</dbReference>
<organism evidence="2 3">
    <name type="scientific">Maioricimonas rarisocia</name>
    <dbReference type="NCBI Taxonomy" id="2528026"/>
    <lineage>
        <taxon>Bacteria</taxon>
        <taxon>Pseudomonadati</taxon>
        <taxon>Planctomycetota</taxon>
        <taxon>Planctomycetia</taxon>
        <taxon>Planctomycetales</taxon>
        <taxon>Planctomycetaceae</taxon>
        <taxon>Maioricimonas</taxon>
    </lineage>
</organism>
<keyword evidence="1" id="KW-0802">TPR repeat</keyword>
<dbReference type="Proteomes" id="UP000320496">
    <property type="component" value="Chromosome"/>
</dbReference>
<dbReference type="Pfam" id="PF14559">
    <property type="entry name" value="TPR_19"/>
    <property type="match status" value="1"/>
</dbReference>
<evidence type="ECO:0000313" key="3">
    <source>
        <dbReference type="Proteomes" id="UP000320496"/>
    </source>
</evidence>
<name>A0A517ZB41_9PLAN</name>
<accession>A0A517ZB41</accession>
<evidence type="ECO:0000256" key="1">
    <source>
        <dbReference type="PROSITE-ProRule" id="PRU00339"/>
    </source>
</evidence>
<reference evidence="2 3" key="1">
    <citation type="submission" date="2019-02" db="EMBL/GenBank/DDBJ databases">
        <title>Deep-cultivation of Planctomycetes and their phenomic and genomic characterization uncovers novel biology.</title>
        <authorList>
            <person name="Wiegand S."/>
            <person name="Jogler M."/>
            <person name="Boedeker C."/>
            <person name="Pinto D."/>
            <person name="Vollmers J."/>
            <person name="Rivas-Marin E."/>
            <person name="Kohn T."/>
            <person name="Peeters S.H."/>
            <person name="Heuer A."/>
            <person name="Rast P."/>
            <person name="Oberbeckmann S."/>
            <person name="Bunk B."/>
            <person name="Jeske O."/>
            <person name="Meyerdierks A."/>
            <person name="Storesund J.E."/>
            <person name="Kallscheuer N."/>
            <person name="Luecker S."/>
            <person name="Lage O.M."/>
            <person name="Pohl T."/>
            <person name="Merkel B.J."/>
            <person name="Hornburger P."/>
            <person name="Mueller R.-W."/>
            <person name="Bruemmer F."/>
            <person name="Labrenz M."/>
            <person name="Spormann A.M."/>
            <person name="Op den Camp H."/>
            <person name="Overmann J."/>
            <person name="Amann R."/>
            <person name="Jetten M.S.M."/>
            <person name="Mascher T."/>
            <person name="Medema M.H."/>
            <person name="Devos D.P."/>
            <person name="Kaster A.-K."/>
            <person name="Ovreas L."/>
            <person name="Rohde M."/>
            <person name="Galperin M.Y."/>
            <person name="Jogler C."/>
        </authorList>
    </citation>
    <scope>NUCLEOTIDE SEQUENCE [LARGE SCALE GENOMIC DNA]</scope>
    <source>
        <strain evidence="2 3">Mal4</strain>
    </source>
</reference>
<proteinExistence type="predicted"/>
<evidence type="ECO:0000313" key="2">
    <source>
        <dbReference type="EMBL" id="QDU39712.1"/>
    </source>
</evidence>
<keyword evidence="3" id="KW-1185">Reference proteome</keyword>
<dbReference type="KEGG" id="mri:Mal4_40580"/>
<dbReference type="AlphaFoldDB" id="A0A517ZB41"/>
<dbReference type="PROSITE" id="PS50005">
    <property type="entry name" value="TPR"/>
    <property type="match status" value="1"/>
</dbReference>
<dbReference type="RefSeq" id="WP_145370868.1">
    <property type="nucleotide sequence ID" value="NZ_CP036275.1"/>
</dbReference>
<dbReference type="InterPro" id="IPR019734">
    <property type="entry name" value="TPR_rpt"/>
</dbReference>
<feature type="repeat" description="TPR" evidence="1">
    <location>
        <begin position="407"/>
        <end position="440"/>
    </location>
</feature>
<protein>
    <submittedName>
        <fullName evidence="2">Tetratricopeptide repeat protein</fullName>
    </submittedName>
</protein>
<dbReference type="EMBL" id="CP036275">
    <property type="protein sequence ID" value="QDU39712.1"/>
    <property type="molecule type" value="Genomic_DNA"/>
</dbReference>
<dbReference type="SUPFAM" id="SSF48452">
    <property type="entry name" value="TPR-like"/>
    <property type="match status" value="1"/>
</dbReference>